<comment type="caution">
    <text evidence="3">The sequence shown here is derived from an EMBL/GenBank/DDBJ whole genome shotgun (WGS) entry which is preliminary data.</text>
</comment>
<organism evidence="3 4">
    <name type="scientific">Chitinimonas viridis</name>
    <dbReference type="NCBI Taxonomy" id="664880"/>
    <lineage>
        <taxon>Bacteria</taxon>
        <taxon>Pseudomonadati</taxon>
        <taxon>Pseudomonadota</taxon>
        <taxon>Betaproteobacteria</taxon>
        <taxon>Neisseriales</taxon>
        <taxon>Chitinibacteraceae</taxon>
        <taxon>Chitinimonas</taxon>
    </lineage>
</organism>
<proteinExistence type="predicted"/>
<feature type="region of interest" description="Disordered" evidence="1">
    <location>
        <begin position="62"/>
        <end position="106"/>
    </location>
</feature>
<keyword evidence="4" id="KW-1185">Reference proteome</keyword>
<evidence type="ECO:0000313" key="3">
    <source>
        <dbReference type="EMBL" id="MDN3578997.1"/>
    </source>
</evidence>
<accession>A0ABT8BB77</accession>
<gene>
    <name evidence="3" type="ORF">QWZ03_19700</name>
</gene>
<evidence type="ECO:0000313" key="4">
    <source>
        <dbReference type="Proteomes" id="UP001180081"/>
    </source>
</evidence>
<evidence type="ECO:0000256" key="2">
    <source>
        <dbReference type="SAM" id="SignalP"/>
    </source>
</evidence>
<protein>
    <submittedName>
        <fullName evidence="3">Uncharacterized protein</fullName>
    </submittedName>
</protein>
<evidence type="ECO:0000256" key="1">
    <source>
        <dbReference type="SAM" id="MobiDB-lite"/>
    </source>
</evidence>
<sequence length="106" mass="11057">MRSHIGLVALVGMVALGAAAVEPVPAAAVYQSAFDAYAPWQAQLPPPQWQAANKEMAVLGGHAGHAKAQPGQADMKHHHAHHGKKMTDQQQPGAAPAEHQHAGGKQ</sequence>
<feature type="chain" id="PRO_5047059140" evidence="2">
    <location>
        <begin position="21"/>
        <end position="106"/>
    </location>
</feature>
<dbReference type="RefSeq" id="WP_290334326.1">
    <property type="nucleotide sequence ID" value="NZ_JAUFPU010000019.1"/>
</dbReference>
<name>A0ABT8BB77_9NEIS</name>
<reference evidence="3" key="2">
    <citation type="submission" date="2023-06" db="EMBL/GenBank/DDBJ databases">
        <authorList>
            <person name="Lucena T."/>
            <person name="Sun Q."/>
        </authorList>
    </citation>
    <scope>NUCLEOTIDE SEQUENCE</scope>
    <source>
        <strain evidence="3">CECT 7703</strain>
    </source>
</reference>
<dbReference type="Proteomes" id="UP001180081">
    <property type="component" value="Unassembled WGS sequence"/>
</dbReference>
<reference evidence="3" key="1">
    <citation type="journal article" date="2014" name="Int. J. Syst. Evol. Microbiol.">
        <title>Complete genome of a new Firmicutes species belonging to the dominant human colonic microbiota ('Ruminococcus bicirculans') reveals two chromosomes and a selective capacity to utilize plant glucans.</title>
        <authorList>
            <consortium name="NISC Comparative Sequencing Program"/>
            <person name="Wegmann U."/>
            <person name="Louis P."/>
            <person name="Goesmann A."/>
            <person name="Henrissat B."/>
            <person name="Duncan S.H."/>
            <person name="Flint H.J."/>
        </authorList>
    </citation>
    <scope>NUCLEOTIDE SEQUENCE</scope>
    <source>
        <strain evidence="3">CECT 7703</strain>
    </source>
</reference>
<dbReference type="EMBL" id="JAUFPU010000019">
    <property type="protein sequence ID" value="MDN3578997.1"/>
    <property type="molecule type" value="Genomic_DNA"/>
</dbReference>
<feature type="signal peptide" evidence="2">
    <location>
        <begin position="1"/>
        <end position="20"/>
    </location>
</feature>
<keyword evidence="2" id="KW-0732">Signal</keyword>